<accession>A0AA38LSG1</accession>
<keyword evidence="1" id="KW-0812">Transmembrane</keyword>
<dbReference type="Proteomes" id="UP000824469">
    <property type="component" value="Unassembled WGS sequence"/>
</dbReference>
<proteinExistence type="predicted"/>
<evidence type="ECO:0000313" key="2">
    <source>
        <dbReference type="EMBL" id="KAH9331732.1"/>
    </source>
</evidence>
<keyword evidence="3" id="KW-1185">Reference proteome</keyword>
<comment type="caution">
    <text evidence="2">The sequence shown here is derived from an EMBL/GenBank/DDBJ whole genome shotgun (WGS) entry which is preliminary data.</text>
</comment>
<dbReference type="AlphaFoldDB" id="A0AA38LSG1"/>
<evidence type="ECO:0000256" key="1">
    <source>
        <dbReference type="SAM" id="Phobius"/>
    </source>
</evidence>
<protein>
    <submittedName>
        <fullName evidence="2">Uncharacterized protein</fullName>
    </submittedName>
</protein>
<name>A0AA38LSG1_TAXCH</name>
<gene>
    <name evidence="2" type="ORF">KI387_003840</name>
</gene>
<reference evidence="2 3" key="1">
    <citation type="journal article" date="2021" name="Nat. Plants">
        <title>The Taxus genome provides insights into paclitaxel biosynthesis.</title>
        <authorList>
            <person name="Xiong X."/>
            <person name="Gou J."/>
            <person name="Liao Q."/>
            <person name="Li Y."/>
            <person name="Zhou Q."/>
            <person name="Bi G."/>
            <person name="Li C."/>
            <person name="Du R."/>
            <person name="Wang X."/>
            <person name="Sun T."/>
            <person name="Guo L."/>
            <person name="Liang H."/>
            <person name="Lu P."/>
            <person name="Wu Y."/>
            <person name="Zhang Z."/>
            <person name="Ro D.K."/>
            <person name="Shang Y."/>
            <person name="Huang S."/>
            <person name="Yan J."/>
        </authorList>
    </citation>
    <scope>NUCLEOTIDE SEQUENCE [LARGE SCALE GENOMIC DNA]</scope>
    <source>
        <strain evidence="2">Ta-2019</strain>
    </source>
</reference>
<organism evidence="2 3">
    <name type="scientific">Taxus chinensis</name>
    <name type="common">Chinese yew</name>
    <name type="synonym">Taxus wallichiana var. chinensis</name>
    <dbReference type="NCBI Taxonomy" id="29808"/>
    <lineage>
        <taxon>Eukaryota</taxon>
        <taxon>Viridiplantae</taxon>
        <taxon>Streptophyta</taxon>
        <taxon>Embryophyta</taxon>
        <taxon>Tracheophyta</taxon>
        <taxon>Spermatophyta</taxon>
        <taxon>Pinopsida</taxon>
        <taxon>Pinidae</taxon>
        <taxon>Conifers II</taxon>
        <taxon>Cupressales</taxon>
        <taxon>Taxaceae</taxon>
        <taxon>Taxus</taxon>
    </lineage>
</organism>
<keyword evidence="1" id="KW-0472">Membrane</keyword>
<feature type="transmembrane region" description="Helical" evidence="1">
    <location>
        <begin position="187"/>
        <end position="206"/>
    </location>
</feature>
<dbReference type="EMBL" id="JAHRHJ020000001">
    <property type="protein sequence ID" value="KAH9331732.1"/>
    <property type="molecule type" value="Genomic_DNA"/>
</dbReference>
<evidence type="ECO:0000313" key="3">
    <source>
        <dbReference type="Proteomes" id="UP000824469"/>
    </source>
</evidence>
<feature type="transmembrane region" description="Helical" evidence="1">
    <location>
        <begin position="218"/>
        <end position="236"/>
    </location>
</feature>
<sequence>MDMVCNIRYLHFPSLAHEPNESFITRVEAEFICSVLRVEEARFNLVTLSKEGLIANDARLDFWDYKFAVTSFCNMENIILRCHFIIVADWHKKTTIMEDNFQFFKALWVTIEVLSSMVTSVGSDMHIFRHRLSNSKRLGTIVGMQLGNQVLVFQTLHLGQSKGLLQQVVITSLEDWMHIVSHELDKLLGLWTTVGWFVLAFTPVCARCRPVRARFRPVRARVLYLFVCVFYLRFLPDRGSLQ</sequence>
<keyword evidence="1" id="KW-1133">Transmembrane helix</keyword>
<feature type="non-terminal residue" evidence="2">
    <location>
        <position position="1"/>
    </location>
</feature>